<reference evidence="1 2" key="1">
    <citation type="submission" date="2020-10" db="EMBL/GenBank/DDBJ databases">
        <title>Phylogeny of dyella-like bacteria.</title>
        <authorList>
            <person name="Fu J."/>
        </authorList>
    </citation>
    <scope>NUCLEOTIDE SEQUENCE [LARGE SCALE GENOMIC DNA]</scope>
    <source>
        <strain evidence="1 2">JP1</strain>
    </source>
</reference>
<keyword evidence="2" id="KW-1185">Reference proteome</keyword>
<protein>
    <recommendedName>
        <fullName evidence="3">Integron gene cassette protein</fullName>
    </recommendedName>
</protein>
<organism evidence="1 2">
    <name type="scientific">Dyella jejuensis</name>
    <dbReference type="NCBI Taxonomy" id="1432009"/>
    <lineage>
        <taxon>Bacteria</taxon>
        <taxon>Pseudomonadati</taxon>
        <taxon>Pseudomonadota</taxon>
        <taxon>Gammaproteobacteria</taxon>
        <taxon>Lysobacterales</taxon>
        <taxon>Rhodanobacteraceae</taxon>
        <taxon>Dyella</taxon>
    </lineage>
</organism>
<dbReference type="RefSeq" id="WP_404546769.1">
    <property type="nucleotide sequence ID" value="NZ_JADIKJ010000008.1"/>
</dbReference>
<sequence>MDILDYLPTWQERDGWRETTYWLKQNFDDVCLDTFCEGEYPNLEALSYRCSVDAGTGYVTECIWVFAASREEISPADGKVVVEPRIWQCPSPIASMTRAQDLAAALANDNPLRSPLPHSDTTLYDSLLDCL</sequence>
<name>A0ABW8JGT5_9GAMM</name>
<comment type="caution">
    <text evidence="1">The sequence shown here is derived from an EMBL/GenBank/DDBJ whole genome shotgun (WGS) entry which is preliminary data.</text>
</comment>
<gene>
    <name evidence="1" type="ORF">ISP15_08150</name>
</gene>
<dbReference type="EMBL" id="JADIKJ010000008">
    <property type="protein sequence ID" value="MFK2900303.1"/>
    <property type="molecule type" value="Genomic_DNA"/>
</dbReference>
<evidence type="ECO:0000313" key="2">
    <source>
        <dbReference type="Proteomes" id="UP001620461"/>
    </source>
</evidence>
<evidence type="ECO:0008006" key="3">
    <source>
        <dbReference type="Google" id="ProtNLM"/>
    </source>
</evidence>
<evidence type="ECO:0000313" key="1">
    <source>
        <dbReference type="EMBL" id="MFK2900303.1"/>
    </source>
</evidence>
<proteinExistence type="predicted"/>
<dbReference type="Proteomes" id="UP001620461">
    <property type="component" value="Unassembled WGS sequence"/>
</dbReference>
<accession>A0ABW8JGT5</accession>